<reference evidence="2 3" key="1">
    <citation type="submission" date="2019-07" db="EMBL/GenBank/DDBJ databases">
        <title>Genomics analysis of Aphanomyces spp. identifies a new class of oomycete effector associated with host adaptation.</title>
        <authorList>
            <person name="Gaulin E."/>
        </authorList>
    </citation>
    <scope>NUCLEOTIDE SEQUENCE [LARGE SCALE GENOMIC DNA]</scope>
    <source>
        <strain evidence="2 3">ATCC 201684</strain>
    </source>
</reference>
<dbReference type="EMBL" id="VJMJ01000012">
    <property type="protein sequence ID" value="KAF0743950.1"/>
    <property type="molecule type" value="Genomic_DNA"/>
</dbReference>
<dbReference type="AlphaFoldDB" id="A0A6G0XTU8"/>
<evidence type="ECO:0000256" key="1">
    <source>
        <dbReference type="SAM" id="SignalP"/>
    </source>
</evidence>
<dbReference type="Proteomes" id="UP000481153">
    <property type="component" value="Unassembled WGS sequence"/>
</dbReference>
<gene>
    <name evidence="2" type="ORF">Ae201684_001590</name>
</gene>
<keyword evidence="1" id="KW-0732">Signal</keyword>
<evidence type="ECO:0000313" key="2">
    <source>
        <dbReference type="EMBL" id="KAF0743950.1"/>
    </source>
</evidence>
<feature type="signal peptide" evidence="1">
    <location>
        <begin position="1"/>
        <end position="19"/>
    </location>
</feature>
<protein>
    <submittedName>
        <fullName evidence="2">Uncharacterized protein</fullName>
    </submittedName>
</protein>
<organism evidence="2 3">
    <name type="scientific">Aphanomyces euteiches</name>
    <dbReference type="NCBI Taxonomy" id="100861"/>
    <lineage>
        <taxon>Eukaryota</taxon>
        <taxon>Sar</taxon>
        <taxon>Stramenopiles</taxon>
        <taxon>Oomycota</taxon>
        <taxon>Saprolegniomycetes</taxon>
        <taxon>Saprolegniales</taxon>
        <taxon>Verrucalvaceae</taxon>
        <taxon>Aphanomyces</taxon>
    </lineage>
</organism>
<comment type="caution">
    <text evidence="2">The sequence shown here is derived from an EMBL/GenBank/DDBJ whole genome shotgun (WGS) entry which is preliminary data.</text>
</comment>
<evidence type="ECO:0000313" key="3">
    <source>
        <dbReference type="Proteomes" id="UP000481153"/>
    </source>
</evidence>
<sequence>MEQLTLMLAFQLWSEVSESAPKICARCMAQQECIWASGVAVGGLDQNTKDFNRSTIDTLKQNVDFLAVVFDSDIVRAKYPVMDVAFSFVA</sequence>
<feature type="chain" id="PRO_5026217698" evidence="1">
    <location>
        <begin position="20"/>
        <end position="90"/>
    </location>
</feature>
<proteinExistence type="predicted"/>
<accession>A0A6G0XTU8</accession>
<name>A0A6G0XTU8_9STRA</name>
<keyword evidence="3" id="KW-1185">Reference proteome</keyword>